<comment type="caution">
    <text evidence="14">The sequence shown here is derived from an EMBL/GenBank/DDBJ whole genome shotgun (WGS) entry which is preliminary data.</text>
</comment>
<feature type="binding site" evidence="12">
    <location>
        <position position="110"/>
    </location>
    <ligand>
        <name>[4Fe-4S] cluster</name>
        <dbReference type="ChEBI" id="CHEBI:49883"/>
        <note>4Fe-4S-S-AdoMet</note>
    </ligand>
</feature>
<evidence type="ECO:0000256" key="9">
    <source>
        <dbReference type="ARBA" id="ARBA00022723"/>
    </source>
</evidence>
<keyword evidence="11 12" id="KW-0411">Iron-sulfur</keyword>
<evidence type="ECO:0000313" key="14">
    <source>
        <dbReference type="EMBL" id="MDM8196035.1"/>
    </source>
</evidence>
<comment type="similarity">
    <text evidence="12">Belongs to the radical SAM superfamily. RlmN family.</text>
</comment>
<feature type="binding site" evidence="12">
    <location>
        <begin position="212"/>
        <end position="214"/>
    </location>
    <ligand>
        <name>S-adenosyl-L-methionine</name>
        <dbReference type="ChEBI" id="CHEBI:59789"/>
    </ligand>
</feature>
<feature type="active site" description="S-methylcysteine intermediate" evidence="12">
    <location>
        <position position="331"/>
    </location>
</feature>
<evidence type="ECO:0000256" key="3">
    <source>
        <dbReference type="ARBA" id="ARBA00022490"/>
    </source>
</evidence>
<comment type="cofactor">
    <cofactor evidence="12">
        <name>[4Fe-4S] cluster</name>
        <dbReference type="ChEBI" id="CHEBI:49883"/>
    </cofactor>
    <text evidence="12">Binds 1 [4Fe-4S] cluster. The cluster is coordinated with 3 cysteines and an exchangeable S-adenosyl-L-methionine.</text>
</comment>
<dbReference type="EMBL" id="JAUDCK010000021">
    <property type="protein sequence ID" value="MDM8196035.1"/>
    <property type="molecule type" value="Genomic_DNA"/>
</dbReference>
<keyword evidence="9 12" id="KW-0479">Metal-binding</keyword>
<evidence type="ECO:0000256" key="12">
    <source>
        <dbReference type="HAMAP-Rule" id="MF_01849"/>
    </source>
</evidence>
<evidence type="ECO:0000256" key="10">
    <source>
        <dbReference type="ARBA" id="ARBA00023004"/>
    </source>
</evidence>
<dbReference type="Gene3D" id="3.20.20.70">
    <property type="entry name" value="Aldolase class I"/>
    <property type="match status" value="1"/>
</dbReference>
<evidence type="ECO:0000256" key="1">
    <source>
        <dbReference type="ARBA" id="ARBA00004496"/>
    </source>
</evidence>
<feature type="binding site" evidence="12">
    <location>
        <position position="189"/>
    </location>
    <ligand>
        <name>S-adenosyl-L-methionine</name>
        <dbReference type="ChEBI" id="CHEBI:59789"/>
    </ligand>
</feature>
<dbReference type="PROSITE" id="PS51918">
    <property type="entry name" value="RADICAL_SAM"/>
    <property type="match status" value="1"/>
</dbReference>
<dbReference type="HAMAP" id="MF_01849">
    <property type="entry name" value="RNA_methyltr_RlmN"/>
    <property type="match status" value="1"/>
</dbReference>
<keyword evidence="2 12" id="KW-0004">4Fe-4S</keyword>
<name>A0ABT7UKI0_9FIRM</name>
<keyword evidence="5 12" id="KW-0489">Methyltransferase</keyword>
<keyword evidence="6 12" id="KW-0808">Transferase</keyword>
<dbReference type="RefSeq" id="WP_087304146.1">
    <property type="nucleotide sequence ID" value="NZ_JAUDCK010000021.1"/>
</dbReference>
<evidence type="ECO:0000256" key="4">
    <source>
        <dbReference type="ARBA" id="ARBA00022552"/>
    </source>
</evidence>
<organism evidence="14 15">
    <name type="scientific">Massilimicrobiota timonensis</name>
    <dbReference type="NCBI Taxonomy" id="1776392"/>
    <lineage>
        <taxon>Bacteria</taxon>
        <taxon>Bacillati</taxon>
        <taxon>Bacillota</taxon>
        <taxon>Erysipelotrichia</taxon>
        <taxon>Erysipelotrichales</taxon>
        <taxon>Erysipelotrichaceae</taxon>
        <taxon>Massilimicrobiota</taxon>
    </lineage>
</organism>
<dbReference type="InterPro" id="IPR027492">
    <property type="entry name" value="RNA_MTrfase_RlmN"/>
</dbReference>
<evidence type="ECO:0000313" key="15">
    <source>
        <dbReference type="Proteomes" id="UP001529275"/>
    </source>
</evidence>
<keyword evidence="7 12" id="KW-0949">S-adenosyl-L-methionine</keyword>
<comment type="catalytic activity">
    <reaction evidence="12">
        <text>adenosine(2503) in 23S rRNA + 2 reduced [2Fe-2S]-[ferredoxin] + 2 S-adenosyl-L-methionine = 2-methyladenosine(2503) in 23S rRNA + 5'-deoxyadenosine + L-methionine + 2 oxidized [2Fe-2S]-[ferredoxin] + S-adenosyl-L-homocysteine</text>
        <dbReference type="Rhea" id="RHEA:42916"/>
        <dbReference type="Rhea" id="RHEA-COMP:10000"/>
        <dbReference type="Rhea" id="RHEA-COMP:10001"/>
        <dbReference type="Rhea" id="RHEA-COMP:10152"/>
        <dbReference type="Rhea" id="RHEA-COMP:10282"/>
        <dbReference type="ChEBI" id="CHEBI:17319"/>
        <dbReference type="ChEBI" id="CHEBI:33737"/>
        <dbReference type="ChEBI" id="CHEBI:33738"/>
        <dbReference type="ChEBI" id="CHEBI:57844"/>
        <dbReference type="ChEBI" id="CHEBI:57856"/>
        <dbReference type="ChEBI" id="CHEBI:59789"/>
        <dbReference type="ChEBI" id="CHEBI:74411"/>
        <dbReference type="ChEBI" id="CHEBI:74497"/>
        <dbReference type="EC" id="2.1.1.192"/>
    </reaction>
</comment>
<dbReference type="PANTHER" id="PTHR30544:SF5">
    <property type="entry name" value="RADICAL SAM CORE DOMAIN-CONTAINING PROTEIN"/>
    <property type="match status" value="1"/>
</dbReference>
<comment type="function">
    <text evidence="12">Specifically methylates position 2 of adenine 2503 in 23S rRNA and position 2 of adenine 37 in tRNAs.</text>
</comment>
<feature type="binding site" evidence="12">
    <location>
        <position position="117"/>
    </location>
    <ligand>
        <name>[4Fe-4S] cluster</name>
        <dbReference type="ChEBI" id="CHEBI:49883"/>
        <note>4Fe-4S-S-AdoMet</note>
    </ligand>
</feature>
<reference evidence="14 15" key="2">
    <citation type="submission" date="2023-06" db="EMBL/GenBank/DDBJ databases">
        <authorList>
            <person name="Zeman M."/>
            <person name="Kubasova T."/>
            <person name="Jahodarova E."/>
            <person name="Nykrynova M."/>
            <person name="Rychlik I."/>
        </authorList>
    </citation>
    <scope>NUCLEOTIDE SEQUENCE [LARGE SCALE GENOMIC DNA]</scope>
    <source>
        <strain evidence="14 15">ET341</strain>
    </source>
</reference>
<dbReference type="Gene3D" id="1.10.150.530">
    <property type="match status" value="1"/>
</dbReference>
<proteinExistence type="inferred from homology"/>
<keyword evidence="4 12" id="KW-0698">rRNA processing</keyword>
<comment type="caution">
    <text evidence="12">Lacks conserved residue(s) required for the propagation of feature annotation.</text>
</comment>
<feature type="active site" description="Proton acceptor" evidence="12">
    <location>
        <position position="90"/>
    </location>
</feature>
<dbReference type="SUPFAM" id="SSF102114">
    <property type="entry name" value="Radical SAM enzymes"/>
    <property type="match status" value="1"/>
</dbReference>
<comment type="miscellaneous">
    <text evidence="12">Reaction proceeds by a ping-pong mechanism involving intermediate methylation of a conserved cysteine residue.</text>
</comment>
<evidence type="ECO:0000256" key="11">
    <source>
        <dbReference type="ARBA" id="ARBA00023014"/>
    </source>
</evidence>
<dbReference type="SFLD" id="SFLDS00029">
    <property type="entry name" value="Radical_SAM"/>
    <property type="match status" value="1"/>
</dbReference>
<dbReference type="InterPro" id="IPR013785">
    <property type="entry name" value="Aldolase_TIM"/>
</dbReference>
<dbReference type="PANTHER" id="PTHR30544">
    <property type="entry name" value="23S RRNA METHYLTRANSFERASE"/>
    <property type="match status" value="1"/>
</dbReference>
<keyword evidence="15" id="KW-1185">Reference proteome</keyword>
<comment type="subcellular location">
    <subcellularLocation>
        <location evidence="1 12">Cytoplasm</location>
    </subcellularLocation>
</comment>
<dbReference type="InterPro" id="IPR040072">
    <property type="entry name" value="Methyltransferase_A"/>
</dbReference>
<feature type="binding site" evidence="12">
    <location>
        <position position="114"/>
    </location>
    <ligand>
        <name>[4Fe-4S] cluster</name>
        <dbReference type="ChEBI" id="CHEBI:49883"/>
        <note>4Fe-4S-S-AdoMet</note>
    </ligand>
</feature>
<dbReference type="PIRSF" id="PIRSF006004">
    <property type="entry name" value="CHP00048"/>
    <property type="match status" value="1"/>
</dbReference>
<dbReference type="SFLD" id="SFLDG01062">
    <property type="entry name" value="methyltransferase_(Class_A)"/>
    <property type="match status" value="1"/>
</dbReference>
<dbReference type="NCBIfam" id="TIGR00048">
    <property type="entry name" value="rRNA_mod_RlmN"/>
    <property type="match status" value="1"/>
</dbReference>
<sequence length="349" mass="40178">MKSIYDYTQEQMIEEFKELGEKKFRATQVFEWLYRQNVQSFEQMNNLSLDLREKLSQIYQIGPMKIETKQVSQDGTIKYLLQLEDGGFIETVLMVHDYGRSLCVTSQLGCNMGCRFCASGLLKKQRNLTAGEMVNQVLTVMQDTQERISHVVVMGTGEPFDNYDAVMDFVRIINHPKGLAIGARHITISTCGLCHQIERYASEGIQTNLAISLHAPNNEIRDQLMPINKRYPMEQLRQSIENYIQQTNRRVTFEYILLKGVNDELKHARQLAHYIRGLNAYVNLIPYNAVDEHGYQQSDKGTVEAFKSELLRLKMNVTLRKEHGRDIDGACGQLRAMKVGEQHASHHEK</sequence>
<feature type="binding site" evidence="12">
    <location>
        <begin position="157"/>
        <end position="158"/>
    </location>
    <ligand>
        <name>S-adenosyl-L-methionine</name>
        <dbReference type="ChEBI" id="CHEBI:59789"/>
    </ligand>
</feature>
<keyword evidence="8 12" id="KW-0819">tRNA processing</keyword>
<dbReference type="Pfam" id="PF21016">
    <property type="entry name" value="RlmN_N"/>
    <property type="match status" value="1"/>
</dbReference>
<dbReference type="InterPro" id="IPR048641">
    <property type="entry name" value="RlmN_N"/>
</dbReference>
<dbReference type="GO" id="GO:0032259">
    <property type="term" value="P:methylation"/>
    <property type="evidence" value="ECO:0007669"/>
    <property type="project" value="UniProtKB-KW"/>
</dbReference>
<dbReference type="InterPro" id="IPR007197">
    <property type="entry name" value="rSAM"/>
</dbReference>
<keyword evidence="12" id="KW-1015">Disulfide bond</keyword>
<feature type="binding site" evidence="12">
    <location>
        <position position="288"/>
    </location>
    <ligand>
        <name>S-adenosyl-L-methionine</name>
        <dbReference type="ChEBI" id="CHEBI:59789"/>
    </ligand>
</feature>
<keyword evidence="10 12" id="KW-0408">Iron</keyword>
<reference evidence="15" key="1">
    <citation type="submission" date="2023-06" db="EMBL/GenBank/DDBJ databases">
        <title>Identification and characterization of horizontal gene transfer across gut microbiota members of farm animals based on homology search.</title>
        <authorList>
            <person name="Zeman M."/>
            <person name="Kubasova T."/>
            <person name="Jahodarova E."/>
            <person name="Nykrynova M."/>
            <person name="Rychlik I."/>
        </authorList>
    </citation>
    <scope>NUCLEOTIDE SEQUENCE [LARGE SCALE GENOMIC DNA]</scope>
    <source>
        <strain evidence="15">ET341</strain>
    </source>
</reference>
<evidence type="ECO:0000256" key="8">
    <source>
        <dbReference type="ARBA" id="ARBA00022694"/>
    </source>
</evidence>
<dbReference type="SFLD" id="SFLDF00275">
    <property type="entry name" value="adenosine_C2_methyltransferase"/>
    <property type="match status" value="1"/>
</dbReference>
<evidence type="ECO:0000259" key="13">
    <source>
        <dbReference type="PROSITE" id="PS51918"/>
    </source>
</evidence>
<protein>
    <recommendedName>
        <fullName evidence="12">Probable dual-specificity RNA methyltransferase RlmN</fullName>
        <ecNumber evidence="12">2.1.1.192</ecNumber>
    </recommendedName>
    <alternativeName>
        <fullName evidence="12">23S rRNA (adenine(2503)-C(2))-methyltransferase</fullName>
    </alternativeName>
    <alternativeName>
        <fullName evidence="12">23S rRNA m2A2503 methyltransferase</fullName>
    </alternativeName>
    <alternativeName>
        <fullName evidence="12">Ribosomal RNA large subunit methyltransferase N</fullName>
    </alternativeName>
    <alternativeName>
        <fullName evidence="12">tRNA (adenine(37)-C(2))-methyltransferase</fullName>
    </alternativeName>
    <alternativeName>
        <fullName evidence="12">tRNA m2A37 methyltransferase</fullName>
    </alternativeName>
</protein>
<dbReference type="CDD" id="cd01335">
    <property type="entry name" value="Radical_SAM"/>
    <property type="match status" value="1"/>
</dbReference>
<evidence type="ECO:0000256" key="5">
    <source>
        <dbReference type="ARBA" id="ARBA00022603"/>
    </source>
</evidence>
<dbReference type="InterPro" id="IPR004383">
    <property type="entry name" value="rRNA_lsu_MTrfase_RlmN/Cfr"/>
</dbReference>
<gene>
    <name evidence="12 14" type="primary">rlmN</name>
    <name evidence="14" type="ORF">QUV98_06885</name>
</gene>
<dbReference type="Pfam" id="PF04055">
    <property type="entry name" value="Radical_SAM"/>
    <property type="match status" value="1"/>
</dbReference>
<evidence type="ECO:0000256" key="6">
    <source>
        <dbReference type="ARBA" id="ARBA00022679"/>
    </source>
</evidence>
<dbReference type="InterPro" id="IPR058240">
    <property type="entry name" value="rSAM_sf"/>
</dbReference>
<dbReference type="Proteomes" id="UP001529275">
    <property type="component" value="Unassembled WGS sequence"/>
</dbReference>
<accession>A0ABT7UKI0</accession>
<evidence type="ECO:0000256" key="7">
    <source>
        <dbReference type="ARBA" id="ARBA00022691"/>
    </source>
</evidence>
<comment type="catalytic activity">
    <reaction evidence="12">
        <text>adenosine(37) in tRNA + 2 reduced [2Fe-2S]-[ferredoxin] + 2 S-adenosyl-L-methionine = 2-methyladenosine(37) in tRNA + 5'-deoxyadenosine + L-methionine + 2 oxidized [2Fe-2S]-[ferredoxin] + S-adenosyl-L-homocysteine</text>
        <dbReference type="Rhea" id="RHEA:43332"/>
        <dbReference type="Rhea" id="RHEA-COMP:10000"/>
        <dbReference type="Rhea" id="RHEA-COMP:10001"/>
        <dbReference type="Rhea" id="RHEA-COMP:10162"/>
        <dbReference type="Rhea" id="RHEA-COMP:10485"/>
        <dbReference type="ChEBI" id="CHEBI:17319"/>
        <dbReference type="ChEBI" id="CHEBI:33737"/>
        <dbReference type="ChEBI" id="CHEBI:33738"/>
        <dbReference type="ChEBI" id="CHEBI:57844"/>
        <dbReference type="ChEBI" id="CHEBI:57856"/>
        <dbReference type="ChEBI" id="CHEBI:59789"/>
        <dbReference type="ChEBI" id="CHEBI:74411"/>
        <dbReference type="ChEBI" id="CHEBI:74497"/>
        <dbReference type="EC" id="2.1.1.192"/>
    </reaction>
</comment>
<feature type="domain" description="Radical SAM core" evidence="13">
    <location>
        <begin position="96"/>
        <end position="326"/>
    </location>
</feature>
<dbReference type="EC" id="2.1.1.192" evidence="12"/>
<evidence type="ECO:0000256" key="2">
    <source>
        <dbReference type="ARBA" id="ARBA00022485"/>
    </source>
</evidence>
<keyword evidence="3 12" id="KW-0963">Cytoplasm</keyword>
<dbReference type="GO" id="GO:0008168">
    <property type="term" value="F:methyltransferase activity"/>
    <property type="evidence" value="ECO:0007669"/>
    <property type="project" value="UniProtKB-KW"/>
</dbReference>